<dbReference type="Gene3D" id="3.10.20.90">
    <property type="entry name" value="Phosphatidylinositol 3-kinase Catalytic Subunit, Chain A, domain 1"/>
    <property type="match status" value="1"/>
</dbReference>
<dbReference type="GO" id="GO:0043130">
    <property type="term" value="F:ubiquitin binding"/>
    <property type="evidence" value="ECO:0007669"/>
    <property type="project" value="TreeGrafter"/>
</dbReference>
<dbReference type="CDD" id="cd14280">
    <property type="entry name" value="UBA1_Rad23_like"/>
    <property type="match status" value="1"/>
</dbReference>
<feature type="compositionally biased region" description="Low complexity" evidence="1">
    <location>
        <begin position="84"/>
        <end position="141"/>
    </location>
</feature>
<sequence length="220" mass="23909">MKVTIRNVNKEVYTFDVTGEEKVIQLKEMIADKHKHLPTWQTLIYSGKILENDNQLSTYNITENGFIVCMVKKPKEESTPAPPTTTTTAAPQAPSSTTTTSTPQAATPAAPTTTPIQPTPTPTATSTPTTTPSPATATSPQRDSTGFVSGPEYELIVKQIEDMGFSRDDITRALRASYNNPERAVELLLTGSVPAASADDEEDEDIGEQQELINDMTKFC</sequence>
<dbReference type="GeneID" id="31361171"/>
<dbReference type="Proteomes" id="UP000001396">
    <property type="component" value="Unassembled WGS sequence"/>
</dbReference>
<evidence type="ECO:0000259" key="3">
    <source>
        <dbReference type="PROSITE" id="PS50053"/>
    </source>
</evidence>
<dbReference type="InParanoid" id="D3BAV6"/>
<feature type="domain" description="UBA" evidence="2">
    <location>
        <begin position="151"/>
        <end position="191"/>
    </location>
</feature>
<protein>
    <submittedName>
        <fullName evidence="4">RepC-binding protein A</fullName>
    </submittedName>
</protein>
<dbReference type="InterPro" id="IPR009060">
    <property type="entry name" value="UBA-like_sf"/>
</dbReference>
<evidence type="ECO:0000313" key="5">
    <source>
        <dbReference type="Proteomes" id="UP000001396"/>
    </source>
</evidence>
<proteinExistence type="predicted"/>
<reference evidence="4 5" key="1">
    <citation type="journal article" date="2011" name="Genome Res.">
        <title>Phylogeny-wide analysis of social amoeba genomes highlights ancient origins for complex intercellular communication.</title>
        <authorList>
            <person name="Heidel A.J."/>
            <person name="Lawal H.M."/>
            <person name="Felder M."/>
            <person name="Schilde C."/>
            <person name="Helps N.R."/>
            <person name="Tunggal B."/>
            <person name="Rivero F."/>
            <person name="John U."/>
            <person name="Schleicher M."/>
            <person name="Eichinger L."/>
            <person name="Platzer M."/>
            <person name="Noegel A.A."/>
            <person name="Schaap P."/>
            <person name="Gloeckner G."/>
        </authorList>
    </citation>
    <scope>NUCLEOTIDE SEQUENCE [LARGE SCALE GENOMIC DNA]</scope>
    <source>
        <strain evidence="5">ATCC 26659 / Pp 5 / PN500</strain>
    </source>
</reference>
<dbReference type="Pfam" id="PF00240">
    <property type="entry name" value="ubiquitin"/>
    <property type="match status" value="1"/>
</dbReference>
<dbReference type="SMART" id="SM00165">
    <property type="entry name" value="UBA"/>
    <property type="match status" value="1"/>
</dbReference>
<dbReference type="GO" id="GO:0005829">
    <property type="term" value="C:cytosol"/>
    <property type="evidence" value="ECO:0007669"/>
    <property type="project" value="TreeGrafter"/>
</dbReference>
<dbReference type="GO" id="GO:0070628">
    <property type="term" value="F:proteasome binding"/>
    <property type="evidence" value="ECO:0007669"/>
    <property type="project" value="TreeGrafter"/>
</dbReference>
<dbReference type="SMART" id="SM00213">
    <property type="entry name" value="UBQ"/>
    <property type="match status" value="1"/>
</dbReference>
<keyword evidence="5" id="KW-1185">Reference proteome</keyword>
<dbReference type="PANTHER" id="PTHR10621:SF0">
    <property type="entry name" value="UV EXCISION REPAIR PROTEIN RAD23"/>
    <property type="match status" value="1"/>
</dbReference>
<evidence type="ECO:0000313" key="4">
    <source>
        <dbReference type="EMBL" id="EFA81693.1"/>
    </source>
</evidence>
<dbReference type="STRING" id="670386.D3BAV6"/>
<gene>
    <name evidence="4" type="primary">rcbA</name>
    <name evidence="4" type="ORF">PPL_05687</name>
</gene>
<dbReference type="GO" id="GO:0043161">
    <property type="term" value="P:proteasome-mediated ubiquitin-dependent protein catabolic process"/>
    <property type="evidence" value="ECO:0007669"/>
    <property type="project" value="TreeGrafter"/>
</dbReference>
<accession>D3BAV6</accession>
<dbReference type="GO" id="GO:0005654">
    <property type="term" value="C:nucleoplasm"/>
    <property type="evidence" value="ECO:0007669"/>
    <property type="project" value="TreeGrafter"/>
</dbReference>
<dbReference type="InterPro" id="IPR015940">
    <property type="entry name" value="UBA"/>
</dbReference>
<organism evidence="4 5">
    <name type="scientific">Heterostelium pallidum (strain ATCC 26659 / Pp 5 / PN500)</name>
    <name type="common">Cellular slime mold</name>
    <name type="synonym">Polysphondylium pallidum</name>
    <dbReference type="NCBI Taxonomy" id="670386"/>
    <lineage>
        <taxon>Eukaryota</taxon>
        <taxon>Amoebozoa</taxon>
        <taxon>Evosea</taxon>
        <taxon>Eumycetozoa</taxon>
        <taxon>Dictyostelia</taxon>
        <taxon>Acytosteliales</taxon>
        <taxon>Acytosteliaceae</taxon>
        <taxon>Heterostelium</taxon>
    </lineage>
</organism>
<dbReference type="GO" id="GO:0031593">
    <property type="term" value="F:polyubiquitin modification-dependent protein binding"/>
    <property type="evidence" value="ECO:0007669"/>
    <property type="project" value="TreeGrafter"/>
</dbReference>
<dbReference type="CDD" id="cd01805">
    <property type="entry name" value="Ubl_Rad23"/>
    <property type="match status" value="1"/>
</dbReference>
<dbReference type="Pfam" id="PF00627">
    <property type="entry name" value="UBA"/>
    <property type="match status" value="1"/>
</dbReference>
<dbReference type="PROSITE" id="PS50030">
    <property type="entry name" value="UBA"/>
    <property type="match status" value="1"/>
</dbReference>
<dbReference type="EMBL" id="ADBJ01000025">
    <property type="protein sequence ID" value="EFA81693.1"/>
    <property type="molecule type" value="Genomic_DNA"/>
</dbReference>
<dbReference type="Gene3D" id="1.10.8.10">
    <property type="entry name" value="DNA helicase RuvA subunit, C-terminal domain"/>
    <property type="match status" value="1"/>
</dbReference>
<dbReference type="RefSeq" id="XP_020433810.1">
    <property type="nucleotide sequence ID" value="XM_020576561.1"/>
</dbReference>
<dbReference type="AlphaFoldDB" id="D3BAV6"/>
<comment type="caution">
    <text evidence="4">The sequence shown here is derived from an EMBL/GenBank/DDBJ whole genome shotgun (WGS) entry which is preliminary data.</text>
</comment>
<dbReference type="FunCoup" id="D3BAV6">
    <property type="interactions" value="849"/>
</dbReference>
<dbReference type="FunFam" id="1.10.8.10:FF:000003">
    <property type="entry name" value="UV excision repair protein RAD23 homolog"/>
    <property type="match status" value="1"/>
</dbReference>
<dbReference type="PANTHER" id="PTHR10621">
    <property type="entry name" value="UV EXCISION REPAIR PROTEIN RAD23"/>
    <property type="match status" value="1"/>
</dbReference>
<feature type="region of interest" description="Disordered" evidence="1">
    <location>
        <begin position="75"/>
        <end position="148"/>
    </location>
</feature>
<evidence type="ECO:0000259" key="2">
    <source>
        <dbReference type="PROSITE" id="PS50030"/>
    </source>
</evidence>
<name>D3BAV6_HETP5</name>
<dbReference type="InterPro" id="IPR029071">
    <property type="entry name" value="Ubiquitin-like_domsf"/>
</dbReference>
<dbReference type="OMA" id="CMVKKPK"/>
<dbReference type="PROSITE" id="PS50053">
    <property type="entry name" value="UBIQUITIN_2"/>
    <property type="match status" value="1"/>
</dbReference>
<dbReference type="SUPFAM" id="SSF46934">
    <property type="entry name" value="UBA-like"/>
    <property type="match status" value="1"/>
</dbReference>
<feature type="domain" description="Ubiquitin-like" evidence="3">
    <location>
        <begin position="1"/>
        <end position="76"/>
    </location>
</feature>
<dbReference type="InterPro" id="IPR000626">
    <property type="entry name" value="Ubiquitin-like_dom"/>
</dbReference>
<evidence type="ECO:0000256" key="1">
    <source>
        <dbReference type="SAM" id="MobiDB-lite"/>
    </source>
</evidence>
<dbReference type="SUPFAM" id="SSF54236">
    <property type="entry name" value="Ubiquitin-like"/>
    <property type="match status" value="1"/>
</dbReference>